<feature type="domain" description="Response regulatory" evidence="2">
    <location>
        <begin position="7"/>
        <end position="130"/>
    </location>
</feature>
<dbReference type="Gene3D" id="3.40.50.2300">
    <property type="match status" value="1"/>
</dbReference>
<evidence type="ECO:0000256" key="1">
    <source>
        <dbReference type="PROSITE-ProRule" id="PRU00169"/>
    </source>
</evidence>
<dbReference type="InterPro" id="IPR011006">
    <property type="entry name" value="CheY-like_superfamily"/>
</dbReference>
<dbReference type="RefSeq" id="WP_341695402.1">
    <property type="nucleotide sequence ID" value="NZ_JBBYHR010000001.1"/>
</dbReference>
<keyword evidence="4" id="KW-1185">Reference proteome</keyword>
<dbReference type="SMART" id="SM00448">
    <property type="entry name" value="REC"/>
    <property type="match status" value="1"/>
</dbReference>
<dbReference type="InterPro" id="IPR052048">
    <property type="entry name" value="ST_Response_Regulator"/>
</dbReference>
<dbReference type="Proteomes" id="UP001464555">
    <property type="component" value="Unassembled WGS sequence"/>
</dbReference>
<protein>
    <submittedName>
        <fullName evidence="3">Response regulator</fullName>
    </submittedName>
</protein>
<sequence>MTNQVKSVMIVDDNKIDNFFNERVIKKNDASWIVIAKESPYDALDYLKAGEQIPDVIFLDVNMPGMSGWDFIEEYKKLAISHNDVLIVIFTCNHKDPDDETLELVKGISCHFSPKPLTIEILEQVQEKYSSLK</sequence>
<dbReference type="PROSITE" id="PS50110">
    <property type="entry name" value="RESPONSE_REGULATORY"/>
    <property type="match status" value="1"/>
</dbReference>
<evidence type="ECO:0000313" key="4">
    <source>
        <dbReference type="Proteomes" id="UP001464555"/>
    </source>
</evidence>
<organism evidence="3 4">
    <name type="scientific">Flavobacterium arundinis</name>
    <dbReference type="NCBI Taxonomy" id="3139143"/>
    <lineage>
        <taxon>Bacteria</taxon>
        <taxon>Pseudomonadati</taxon>
        <taxon>Bacteroidota</taxon>
        <taxon>Flavobacteriia</taxon>
        <taxon>Flavobacteriales</taxon>
        <taxon>Flavobacteriaceae</taxon>
        <taxon>Flavobacterium</taxon>
    </lineage>
</organism>
<keyword evidence="1" id="KW-0597">Phosphoprotein</keyword>
<feature type="modified residue" description="4-aspartylphosphate" evidence="1">
    <location>
        <position position="60"/>
    </location>
</feature>
<dbReference type="PANTHER" id="PTHR43228:SF1">
    <property type="entry name" value="TWO-COMPONENT RESPONSE REGULATOR ARR22"/>
    <property type="match status" value="1"/>
</dbReference>
<gene>
    <name evidence="3" type="ORF">AAEO56_02325</name>
</gene>
<comment type="caution">
    <text evidence="3">The sequence shown here is derived from an EMBL/GenBank/DDBJ whole genome shotgun (WGS) entry which is preliminary data.</text>
</comment>
<proteinExistence type="predicted"/>
<evidence type="ECO:0000259" key="2">
    <source>
        <dbReference type="PROSITE" id="PS50110"/>
    </source>
</evidence>
<dbReference type="SUPFAM" id="SSF52172">
    <property type="entry name" value="CheY-like"/>
    <property type="match status" value="1"/>
</dbReference>
<evidence type="ECO:0000313" key="3">
    <source>
        <dbReference type="EMBL" id="MEL1243084.1"/>
    </source>
</evidence>
<dbReference type="EMBL" id="JBBYHR010000001">
    <property type="protein sequence ID" value="MEL1243084.1"/>
    <property type="molecule type" value="Genomic_DNA"/>
</dbReference>
<accession>A0ABU9HTF0</accession>
<dbReference type="PANTHER" id="PTHR43228">
    <property type="entry name" value="TWO-COMPONENT RESPONSE REGULATOR"/>
    <property type="match status" value="1"/>
</dbReference>
<name>A0ABU9HTF0_9FLAO</name>
<dbReference type="InterPro" id="IPR001789">
    <property type="entry name" value="Sig_transdc_resp-reg_receiver"/>
</dbReference>
<dbReference type="Pfam" id="PF00072">
    <property type="entry name" value="Response_reg"/>
    <property type="match status" value="1"/>
</dbReference>
<reference evidence="3 4" key="1">
    <citation type="submission" date="2024-04" db="EMBL/GenBank/DDBJ databases">
        <title>Flavobacterium sp. DGU11 16S ribosomal RNA gene Genome sequencing and assembly.</title>
        <authorList>
            <person name="Park S."/>
        </authorList>
    </citation>
    <scope>NUCLEOTIDE SEQUENCE [LARGE SCALE GENOMIC DNA]</scope>
    <source>
        <strain evidence="3 4">DGU11</strain>
    </source>
</reference>